<evidence type="ECO:0000313" key="2">
    <source>
        <dbReference type="Proteomes" id="UP000265618"/>
    </source>
</evidence>
<evidence type="ECO:0000313" key="1">
    <source>
        <dbReference type="EMBL" id="GCA64654.1"/>
    </source>
</evidence>
<dbReference type="EMBL" id="BDIP01007992">
    <property type="protein sequence ID" value="GCA64654.1"/>
    <property type="molecule type" value="Genomic_DNA"/>
</dbReference>
<protein>
    <submittedName>
        <fullName evidence="1">Uncharacterized protein</fullName>
    </submittedName>
</protein>
<keyword evidence="2" id="KW-1185">Reference proteome</keyword>
<comment type="caution">
    <text evidence="1">The sequence shown here is derived from an EMBL/GenBank/DDBJ whole genome shotgun (WGS) entry which is preliminary data.</text>
</comment>
<proteinExistence type="predicted"/>
<sequence length="65" mass="7731">IDDNGGYPCRYTVRFDTLLPLVQRWNLKTQDDPSRDWLDRAYIVPSEMDKCDPEEWLLIVAWDAD</sequence>
<feature type="non-terminal residue" evidence="1">
    <location>
        <position position="1"/>
    </location>
</feature>
<accession>A0A391NTU3</accession>
<gene>
    <name evidence="1" type="ORF">KIPB_014922</name>
</gene>
<dbReference type="Proteomes" id="UP000265618">
    <property type="component" value="Unassembled WGS sequence"/>
</dbReference>
<organism evidence="1 2">
    <name type="scientific">Kipferlia bialata</name>
    <dbReference type="NCBI Taxonomy" id="797122"/>
    <lineage>
        <taxon>Eukaryota</taxon>
        <taxon>Metamonada</taxon>
        <taxon>Carpediemonas-like organisms</taxon>
        <taxon>Kipferlia</taxon>
    </lineage>
</organism>
<dbReference type="AlphaFoldDB" id="A0A391NTU3"/>
<name>A0A391NTU3_9EUKA</name>
<reference evidence="1 2" key="1">
    <citation type="journal article" date="2018" name="PLoS ONE">
        <title>The draft genome of Kipferlia bialata reveals reductive genome evolution in fornicate parasites.</title>
        <authorList>
            <person name="Tanifuji G."/>
            <person name="Takabayashi S."/>
            <person name="Kume K."/>
            <person name="Takagi M."/>
            <person name="Nakayama T."/>
            <person name="Kamikawa R."/>
            <person name="Inagaki Y."/>
            <person name="Hashimoto T."/>
        </authorList>
    </citation>
    <scope>NUCLEOTIDE SEQUENCE [LARGE SCALE GENOMIC DNA]</scope>
    <source>
        <strain evidence="1">NY0173</strain>
    </source>
</reference>